<dbReference type="VEuPathDB" id="FungiDB:SPRG_00141"/>
<dbReference type="Proteomes" id="UP000030745">
    <property type="component" value="Unassembled WGS sequence"/>
</dbReference>
<gene>
    <name evidence="2" type="ORF">SPRG_00141</name>
</gene>
<keyword evidence="1" id="KW-0812">Transmembrane</keyword>
<evidence type="ECO:0000256" key="1">
    <source>
        <dbReference type="SAM" id="Phobius"/>
    </source>
</evidence>
<dbReference type="GeneID" id="24122795"/>
<proteinExistence type="predicted"/>
<keyword evidence="1" id="KW-0472">Membrane</keyword>
<dbReference type="RefSeq" id="XP_012193640.1">
    <property type="nucleotide sequence ID" value="XM_012338250.1"/>
</dbReference>
<keyword evidence="3" id="KW-1185">Reference proteome</keyword>
<feature type="transmembrane region" description="Helical" evidence="1">
    <location>
        <begin position="170"/>
        <end position="196"/>
    </location>
</feature>
<dbReference type="AlphaFoldDB" id="A0A067CXT1"/>
<dbReference type="EMBL" id="KK583189">
    <property type="protein sequence ID" value="KDO35293.1"/>
    <property type="molecule type" value="Genomic_DNA"/>
</dbReference>
<reference evidence="2 3" key="1">
    <citation type="journal article" date="2013" name="PLoS Genet.">
        <title>Distinctive expansion of potential virulence genes in the genome of the oomycete fish pathogen Saprolegnia parasitica.</title>
        <authorList>
            <person name="Jiang R.H."/>
            <person name="de Bruijn I."/>
            <person name="Haas B.J."/>
            <person name="Belmonte R."/>
            <person name="Lobach L."/>
            <person name="Christie J."/>
            <person name="van den Ackerveken G."/>
            <person name="Bottin A."/>
            <person name="Bulone V."/>
            <person name="Diaz-Moreno S.M."/>
            <person name="Dumas B."/>
            <person name="Fan L."/>
            <person name="Gaulin E."/>
            <person name="Govers F."/>
            <person name="Grenville-Briggs L.J."/>
            <person name="Horner N.R."/>
            <person name="Levin J.Z."/>
            <person name="Mammella M."/>
            <person name="Meijer H.J."/>
            <person name="Morris P."/>
            <person name="Nusbaum C."/>
            <person name="Oome S."/>
            <person name="Phillips A.J."/>
            <person name="van Rooyen D."/>
            <person name="Rzeszutek E."/>
            <person name="Saraiva M."/>
            <person name="Secombes C.J."/>
            <person name="Seidl M.F."/>
            <person name="Snel B."/>
            <person name="Stassen J.H."/>
            <person name="Sykes S."/>
            <person name="Tripathy S."/>
            <person name="van den Berg H."/>
            <person name="Vega-Arreguin J.C."/>
            <person name="Wawra S."/>
            <person name="Young S.K."/>
            <person name="Zeng Q."/>
            <person name="Dieguez-Uribeondo J."/>
            <person name="Russ C."/>
            <person name="Tyler B.M."/>
            <person name="van West P."/>
        </authorList>
    </citation>
    <scope>NUCLEOTIDE SEQUENCE [LARGE SCALE GENOMIC DNA]</scope>
    <source>
        <strain evidence="2 3">CBS 223.65</strain>
    </source>
</reference>
<evidence type="ECO:0000313" key="3">
    <source>
        <dbReference type="Proteomes" id="UP000030745"/>
    </source>
</evidence>
<accession>A0A067CXT1</accession>
<dbReference type="KEGG" id="spar:SPRG_00141"/>
<organism evidence="2 3">
    <name type="scientific">Saprolegnia parasitica (strain CBS 223.65)</name>
    <dbReference type="NCBI Taxonomy" id="695850"/>
    <lineage>
        <taxon>Eukaryota</taxon>
        <taxon>Sar</taxon>
        <taxon>Stramenopiles</taxon>
        <taxon>Oomycota</taxon>
        <taxon>Saprolegniomycetes</taxon>
        <taxon>Saprolegniales</taxon>
        <taxon>Saprolegniaceae</taxon>
        <taxon>Saprolegnia</taxon>
    </lineage>
</organism>
<evidence type="ECO:0000313" key="2">
    <source>
        <dbReference type="EMBL" id="KDO35293.1"/>
    </source>
</evidence>
<sequence>MEVYLAAASSSPPPTESASKHSHLTDRDRSEYRCCDTGSRLPLGLQLGLFLLTLALPARERLQPVLLNDRLVLLLRGGGGLRESRSLVGLRLCFAGRRVARFSLALRALAQSALCRKRIKFLLRLSRTLYLGFVDQARPLLFFCHRLPIGFGTSRIVRRRLSGSSTVGCYLGLASLTFGFCTSLLILASLALGCFLGL</sequence>
<protein>
    <submittedName>
        <fullName evidence="2">Uncharacterized protein</fullName>
    </submittedName>
</protein>
<name>A0A067CXT1_SAPPC</name>
<keyword evidence="1" id="KW-1133">Transmembrane helix</keyword>